<dbReference type="AlphaFoldDB" id="A0A822YVP5"/>
<dbReference type="EMBL" id="DUZY01000004">
    <property type="protein sequence ID" value="DAD34816.1"/>
    <property type="molecule type" value="Genomic_DNA"/>
</dbReference>
<protein>
    <submittedName>
        <fullName evidence="2">Uncharacterized protein</fullName>
    </submittedName>
</protein>
<gene>
    <name evidence="2" type="ORF">HUJ06_005456</name>
</gene>
<evidence type="ECO:0000313" key="3">
    <source>
        <dbReference type="Proteomes" id="UP000607653"/>
    </source>
</evidence>
<feature type="region of interest" description="Disordered" evidence="1">
    <location>
        <begin position="116"/>
        <end position="136"/>
    </location>
</feature>
<dbReference type="Proteomes" id="UP000607653">
    <property type="component" value="Unassembled WGS sequence"/>
</dbReference>
<reference evidence="2 3" key="1">
    <citation type="journal article" date="2020" name="Mol. Biol. Evol.">
        <title>Distinct Expression and Methylation Patterns for Genes with Different Fates following a Single Whole-Genome Duplication in Flowering Plants.</title>
        <authorList>
            <person name="Shi T."/>
            <person name="Rahmani R.S."/>
            <person name="Gugger P.F."/>
            <person name="Wang M."/>
            <person name="Li H."/>
            <person name="Zhang Y."/>
            <person name="Li Z."/>
            <person name="Wang Q."/>
            <person name="Van de Peer Y."/>
            <person name="Marchal K."/>
            <person name="Chen J."/>
        </authorList>
    </citation>
    <scope>NUCLEOTIDE SEQUENCE [LARGE SCALE GENOMIC DNA]</scope>
    <source>
        <tissue evidence="2">Leaf</tissue>
    </source>
</reference>
<name>A0A822YVP5_NELNU</name>
<accession>A0A822YVP5</accession>
<evidence type="ECO:0000256" key="1">
    <source>
        <dbReference type="SAM" id="MobiDB-lite"/>
    </source>
</evidence>
<organism evidence="2 3">
    <name type="scientific">Nelumbo nucifera</name>
    <name type="common">Sacred lotus</name>
    <dbReference type="NCBI Taxonomy" id="4432"/>
    <lineage>
        <taxon>Eukaryota</taxon>
        <taxon>Viridiplantae</taxon>
        <taxon>Streptophyta</taxon>
        <taxon>Embryophyta</taxon>
        <taxon>Tracheophyta</taxon>
        <taxon>Spermatophyta</taxon>
        <taxon>Magnoliopsida</taxon>
        <taxon>Proteales</taxon>
        <taxon>Nelumbonaceae</taxon>
        <taxon>Nelumbo</taxon>
    </lineage>
</organism>
<proteinExistence type="predicted"/>
<evidence type="ECO:0000313" key="2">
    <source>
        <dbReference type="EMBL" id="DAD34816.1"/>
    </source>
</evidence>
<sequence>MNLGLPLTPTDSALTNPVVTVKVFREESLEAPSSSIPSPIQVDGKKRKSIRFLYAGRWSSEENYIFRLPEEHAKKSHSSGTPLHSIVSNSSRWRMHTLSMPHVTMKIIAWNCQGMGSPKAQGSSTPLGTPPPQYQA</sequence>
<keyword evidence="3" id="KW-1185">Reference proteome</keyword>
<comment type="caution">
    <text evidence="2">The sequence shown here is derived from an EMBL/GenBank/DDBJ whole genome shotgun (WGS) entry which is preliminary data.</text>
</comment>